<dbReference type="Gene3D" id="2.60.40.2000">
    <property type="match status" value="1"/>
</dbReference>
<accession>A0A9D2G660</accession>
<sequence>MPEERNSTLTLEDRRKISLTGVESVDAFSDNCIRLTVNGVKVIVTGSKFQLLAFSEGNGSFSAVGVVDALRYGGGKKRSLFS</sequence>
<name>A0A9D2G660_9FIRM</name>
<reference evidence="1" key="1">
    <citation type="journal article" date="2021" name="PeerJ">
        <title>Extensive microbial diversity within the chicken gut microbiome revealed by metagenomics and culture.</title>
        <authorList>
            <person name="Gilroy R."/>
            <person name="Ravi A."/>
            <person name="Getino M."/>
            <person name="Pursley I."/>
            <person name="Horton D.L."/>
            <person name="Alikhan N.F."/>
            <person name="Baker D."/>
            <person name="Gharbi K."/>
            <person name="Hall N."/>
            <person name="Watson M."/>
            <person name="Adriaenssens E.M."/>
            <person name="Foster-Nyarko E."/>
            <person name="Jarju S."/>
            <person name="Secka A."/>
            <person name="Antonio M."/>
            <person name="Oren A."/>
            <person name="Chaudhuri R.R."/>
            <person name="La Ragione R."/>
            <person name="Hildebrand F."/>
            <person name="Pallen M.J."/>
        </authorList>
    </citation>
    <scope>NUCLEOTIDE SEQUENCE</scope>
    <source>
        <strain evidence="1">ChiW7-2402</strain>
    </source>
</reference>
<evidence type="ECO:0000313" key="1">
    <source>
        <dbReference type="EMBL" id="HIZ73050.1"/>
    </source>
</evidence>
<reference evidence="1" key="2">
    <citation type="submission" date="2021-04" db="EMBL/GenBank/DDBJ databases">
        <authorList>
            <person name="Gilroy R."/>
        </authorList>
    </citation>
    <scope>NUCLEOTIDE SEQUENCE</scope>
    <source>
        <strain evidence="1">ChiW7-2402</strain>
    </source>
</reference>
<gene>
    <name evidence="1" type="ORF">H9964_05685</name>
</gene>
<protein>
    <submittedName>
        <fullName evidence="1">YabP/YqfC family sporulation protein</fullName>
    </submittedName>
</protein>
<comment type="caution">
    <text evidence="1">The sequence shown here is derived from an EMBL/GenBank/DDBJ whole genome shotgun (WGS) entry which is preliminary data.</text>
</comment>
<dbReference type="Pfam" id="PF07873">
    <property type="entry name" value="YabP"/>
    <property type="match status" value="1"/>
</dbReference>
<dbReference type="EMBL" id="DXBB01000077">
    <property type="protein sequence ID" value="HIZ73050.1"/>
    <property type="molecule type" value="Genomic_DNA"/>
</dbReference>
<dbReference type="InterPro" id="IPR038705">
    <property type="entry name" value="YabP_sf"/>
</dbReference>
<dbReference type="Proteomes" id="UP000824102">
    <property type="component" value="Unassembled WGS sequence"/>
</dbReference>
<evidence type="ECO:0000313" key="2">
    <source>
        <dbReference type="Proteomes" id="UP000824102"/>
    </source>
</evidence>
<organism evidence="1 2">
    <name type="scientific">Candidatus Gallimonas intestinavium</name>
    <dbReference type="NCBI Taxonomy" id="2838603"/>
    <lineage>
        <taxon>Bacteria</taxon>
        <taxon>Bacillati</taxon>
        <taxon>Bacillota</taxon>
        <taxon>Clostridia</taxon>
        <taxon>Candidatus Gallimonas</taxon>
    </lineage>
</organism>
<proteinExistence type="predicted"/>
<dbReference type="AlphaFoldDB" id="A0A9D2G660"/>
<dbReference type="InterPro" id="IPR022476">
    <property type="entry name" value="Spore_YabP/YqfC"/>
</dbReference>